<evidence type="ECO:0000313" key="3">
    <source>
        <dbReference type="EMBL" id="QDT61410.1"/>
    </source>
</evidence>
<accession>A0A517SZ47</accession>
<dbReference type="Pfam" id="PF10418">
    <property type="entry name" value="DHODB_Fe-S_bind"/>
    <property type="match status" value="1"/>
</dbReference>
<dbReference type="InterPro" id="IPR012165">
    <property type="entry name" value="Cyt_c3_hydrogenase_gsu"/>
</dbReference>
<dbReference type="InterPro" id="IPR017927">
    <property type="entry name" value="FAD-bd_FR_type"/>
</dbReference>
<gene>
    <name evidence="3" type="primary">asrB</name>
    <name evidence="3" type="ORF">SV7mr_39450</name>
</gene>
<protein>
    <submittedName>
        <fullName evidence="3">Anaerobic sulfite reductase subunit B</fullName>
    </submittedName>
</protein>
<dbReference type="GO" id="GO:0050660">
    <property type="term" value="F:flavin adenine dinucleotide binding"/>
    <property type="evidence" value="ECO:0007669"/>
    <property type="project" value="InterPro"/>
</dbReference>
<feature type="binding site" evidence="1">
    <location>
        <position position="260"/>
    </location>
    <ligand>
        <name>[2Fe-2S] cluster</name>
        <dbReference type="ChEBI" id="CHEBI:190135"/>
    </ligand>
</feature>
<dbReference type="InterPro" id="IPR039261">
    <property type="entry name" value="FNR_nucleotide-bd"/>
</dbReference>
<reference evidence="3 4" key="1">
    <citation type="submission" date="2019-02" db="EMBL/GenBank/DDBJ databases">
        <title>Deep-cultivation of Planctomycetes and their phenomic and genomic characterization uncovers novel biology.</title>
        <authorList>
            <person name="Wiegand S."/>
            <person name="Jogler M."/>
            <person name="Boedeker C."/>
            <person name="Pinto D."/>
            <person name="Vollmers J."/>
            <person name="Rivas-Marin E."/>
            <person name="Kohn T."/>
            <person name="Peeters S.H."/>
            <person name="Heuer A."/>
            <person name="Rast P."/>
            <person name="Oberbeckmann S."/>
            <person name="Bunk B."/>
            <person name="Jeske O."/>
            <person name="Meyerdierks A."/>
            <person name="Storesund J.E."/>
            <person name="Kallscheuer N."/>
            <person name="Luecker S."/>
            <person name="Lage O.M."/>
            <person name="Pohl T."/>
            <person name="Merkel B.J."/>
            <person name="Hornburger P."/>
            <person name="Mueller R.-W."/>
            <person name="Bruemmer F."/>
            <person name="Labrenz M."/>
            <person name="Spormann A.M."/>
            <person name="Op den Camp H."/>
            <person name="Overmann J."/>
            <person name="Amann R."/>
            <person name="Jetten M.S.M."/>
            <person name="Mascher T."/>
            <person name="Medema M.H."/>
            <person name="Devos D.P."/>
            <person name="Kaster A.-K."/>
            <person name="Ovreas L."/>
            <person name="Rohde M."/>
            <person name="Galperin M.Y."/>
            <person name="Jogler C."/>
        </authorList>
    </citation>
    <scope>NUCLEOTIDE SEQUENCE [LARGE SCALE GENOMIC DNA]</scope>
    <source>
        <strain evidence="3 4">SV_7m_r</strain>
    </source>
</reference>
<dbReference type="PANTHER" id="PTHR43513:SF1">
    <property type="entry name" value="ANAEROBIC SULFITE REDUCTASE SUBUNIT B"/>
    <property type="match status" value="1"/>
</dbReference>
<dbReference type="InterPro" id="IPR001709">
    <property type="entry name" value="Flavoprot_Pyr_Nucl_cyt_Rdtase"/>
</dbReference>
<evidence type="ECO:0000256" key="1">
    <source>
        <dbReference type="PIRSR" id="PIRSR006816-2"/>
    </source>
</evidence>
<dbReference type="GO" id="GO:0046872">
    <property type="term" value="F:metal ion binding"/>
    <property type="evidence" value="ECO:0007669"/>
    <property type="project" value="UniProtKB-KW"/>
</dbReference>
<dbReference type="CDD" id="cd06221">
    <property type="entry name" value="sulfite_reductase_like"/>
    <property type="match status" value="1"/>
</dbReference>
<dbReference type="InterPro" id="IPR017938">
    <property type="entry name" value="Riboflavin_synthase-like_b-brl"/>
</dbReference>
<keyword evidence="1" id="KW-0408">Iron</keyword>
<dbReference type="GO" id="GO:0006221">
    <property type="term" value="P:pyrimidine nucleotide biosynthetic process"/>
    <property type="evidence" value="ECO:0007669"/>
    <property type="project" value="InterPro"/>
</dbReference>
<dbReference type="PROSITE" id="PS51384">
    <property type="entry name" value="FAD_FR"/>
    <property type="match status" value="1"/>
</dbReference>
<keyword evidence="1" id="KW-0001">2Fe-2S</keyword>
<dbReference type="Pfam" id="PF00175">
    <property type="entry name" value="NAD_binding_1"/>
    <property type="match status" value="1"/>
</dbReference>
<dbReference type="SUPFAM" id="SSF63380">
    <property type="entry name" value="Riboflavin synthase domain-like"/>
    <property type="match status" value="1"/>
</dbReference>
<dbReference type="PRINTS" id="PR00371">
    <property type="entry name" value="FPNCR"/>
</dbReference>
<dbReference type="GO" id="GO:0051537">
    <property type="term" value="F:2 iron, 2 sulfur cluster binding"/>
    <property type="evidence" value="ECO:0007669"/>
    <property type="project" value="UniProtKB-KW"/>
</dbReference>
<dbReference type="Gene3D" id="3.40.50.80">
    <property type="entry name" value="Nucleotide-binding domain of ferredoxin-NADP reductase (FNR) module"/>
    <property type="match status" value="1"/>
</dbReference>
<feature type="binding site" evidence="1">
    <location>
        <position position="252"/>
    </location>
    <ligand>
        <name>[2Fe-2S] cluster</name>
        <dbReference type="ChEBI" id="CHEBI:190135"/>
    </ligand>
</feature>
<organism evidence="3 4">
    <name type="scientific">Stieleria bergensis</name>
    <dbReference type="NCBI Taxonomy" id="2528025"/>
    <lineage>
        <taxon>Bacteria</taxon>
        <taxon>Pseudomonadati</taxon>
        <taxon>Planctomycetota</taxon>
        <taxon>Planctomycetia</taxon>
        <taxon>Pirellulales</taxon>
        <taxon>Pirellulaceae</taxon>
        <taxon>Stieleria</taxon>
    </lineage>
</organism>
<dbReference type="Gene3D" id="2.40.30.10">
    <property type="entry name" value="Translation factors"/>
    <property type="match status" value="1"/>
</dbReference>
<evidence type="ECO:0000259" key="2">
    <source>
        <dbReference type="PROSITE" id="PS51384"/>
    </source>
</evidence>
<evidence type="ECO:0000313" key="4">
    <source>
        <dbReference type="Proteomes" id="UP000315003"/>
    </source>
</evidence>
<dbReference type="SUPFAM" id="SSF52343">
    <property type="entry name" value="Ferredoxin reductase-like, C-terminal NADP-linked domain"/>
    <property type="match status" value="1"/>
</dbReference>
<dbReference type="Proteomes" id="UP000315003">
    <property type="component" value="Chromosome"/>
</dbReference>
<feature type="domain" description="FAD-binding FR-type" evidence="2">
    <location>
        <begin position="13"/>
        <end position="116"/>
    </location>
</feature>
<feature type="binding site" evidence="1">
    <location>
        <position position="257"/>
    </location>
    <ligand>
        <name>[2Fe-2S] cluster</name>
        <dbReference type="ChEBI" id="CHEBI:190135"/>
    </ligand>
</feature>
<keyword evidence="4" id="KW-1185">Reference proteome</keyword>
<keyword evidence="1" id="KW-0411">Iron-sulfur</keyword>
<dbReference type="PANTHER" id="PTHR43513">
    <property type="entry name" value="DIHYDROOROTATE DEHYDROGENASE B (NAD(+)), ELECTRON TRANSFER SUBUNIT"/>
    <property type="match status" value="1"/>
</dbReference>
<dbReference type="PIRSF" id="PIRSF006816">
    <property type="entry name" value="Cyc3_hyd_g"/>
    <property type="match status" value="1"/>
</dbReference>
<dbReference type="RefSeq" id="WP_419187585.1">
    <property type="nucleotide sequence ID" value="NZ_CP036272.1"/>
</dbReference>
<sequence length="288" mass="32021">MRKKNRVMLLQRTEPWAVTAARIADIHDETPGVKTYQLELSDADDRSTYEARAGQFNMLYLPGVGESAISLSHLTQPGEPIVHTVRAVGNVTQTLARLSVGDSLGVRGPFGSYWPIDSVRGKDLILVAGGIGLAPLRPVIDFIRSNRGVFGRVCLLMGARTPADLLYQDEYQAWRSDDIDVQTTVDRAQSDWQGHVGVVTLLVNRVGIVRSDRTMLFCCGPEVMMTYAIRAVRERGIPRTSLWLSLERNMNCAMGHCGHCQLGPHFVCKDGPVLRYDQVNRLMRVDSL</sequence>
<name>A0A517SZ47_9BACT</name>
<dbReference type="InterPro" id="IPR050353">
    <property type="entry name" value="PyrK_electron_transfer"/>
</dbReference>
<feature type="binding site" evidence="1">
    <location>
        <position position="268"/>
    </location>
    <ligand>
        <name>[2Fe-2S] cluster</name>
        <dbReference type="ChEBI" id="CHEBI:190135"/>
    </ligand>
</feature>
<comment type="cofactor">
    <cofactor evidence="1">
        <name>[2Fe-2S] cluster</name>
        <dbReference type="ChEBI" id="CHEBI:190135"/>
    </cofactor>
    <text evidence="1">Binds 1 [2Fe-2S] cluster per subunit.</text>
</comment>
<keyword evidence="1" id="KW-0479">Metal-binding</keyword>
<dbReference type="InterPro" id="IPR019480">
    <property type="entry name" value="Dihydroorotate_DH_Fe-S-bd"/>
</dbReference>
<dbReference type="EMBL" id="CP036272">
    <property type="protein sequence ID" value="QDT61410.1"/>
    <property type="molecule type" value="Genomic_DNA"/>
</dbReference>
<dbReference type="InterPro" id="IPR001433">
    <property type="entry name" value="OxRdtase_FAD/NAD-bd"/>
</dbReference>
<dbReference type="GO" id="GO:0016491">
    <property type="term" value="F:oxidoreductase activity"/>
    <property type="evidence" value="ECO:0007669"/>
    <property type="project" value="InterPro"/>
</dbReference>
<dbReference type="PRINTS" id="PR00406">
    <property type="entry name" value="CYTB5RDTASE"/>
</dbReference>
<dbReference type="AlphaFoldDB" id="A0A517SZ47"/>
<proteinExistence type="predicted"/>